<dbReference type="InterPro" id="IPR023395">
    <property type="entry name" value="MCP_dom_sf"/>
</dbReference>
<evidence type="ECO:0008006" key="11">
    <source>
        <dbReference type="Google" id="ProtNLM"/>
    </source>
</evidence>
<evidence type="ECO:0000256" key="5">
    <source>
        <dbReference type="ARBA" id="ARBA00022737"/>
    </source>
</evidence>
<dbReference type="Gene3D" id="1.50.40.10">
    <property type="entry name" value="Mitochondrial carrier domain"/>
    <property type="match status" value="1"/>
</dbReference>
<dbReference type="InterPro" id="IPR018108">
    <property type="entry name" value="MCP_transmembrane"/>
</dbReference>
<dbReference type="InterPro" id="IPR052217">
    <property type="entry name" value="Mito/Peroxisomal_Carrier"/>
</dbReference>
<organism evidence="10">
    <name type="scientific">Noctiluca scintillans</name>
    <name type="common">Sea sparkle</name>
    <name type="synonym">Red tide dinoflagellate</name>
    <dbReference type="NCBI Taxonomy" id="2966"/>
    <lineage>
        <taxon>Eukaryota</taxon>
        <taxon>Sar</taxon>
        <taxon>Alveolata</taxon>
        <taxon>Dinophyceae</taxon>
        <taxon>Noctilucales</taxon>
        <taxon>Noctilucaceae</taxon>
        <taxon>Noctiluca</taxon>
    </lineage>
</organism>
<dbReference type="PROSITE" id="PS50920">
    <property type="entry name" value="SOLCAR"/>
    <property type="match status" value="2"/>
</dbReference>
<sequence>MEVLLEGIVGSVGGVVARSVAYPFDTLKVQLATGSIGLGDLVKRILREEGVLGFYRGLLPFSAFEAAYQKGLFVLVFTAVKRLYAQRARRDPAVLATVCFGYLSDLVSVPFTVPFEALVVRLQSASVHDSKMDIIRESLCTRAGIRRALVSGNAYFVLSLKPGIEFAIFDHLKYKTLKSSGRTDLSSGTALLLGGSARAIATICVYPYARCKALTQSQQAPSALAALQKVLSDEGGLALYRGLSMEICRGATQSAVMFAVIERLRSAVEALVLGQANGRS</sequence>
<evidence type="ECO:0000256" key="1">
    <source>
        <dbReference type="ARBA" id="ARBA00004141"/>
    </source>
</evidence>
<dbReference type="PANTHER" id="PTHR45939">
    <property type="entry name" value="PEROXISOMAL MEMBRANE PROTEIN PMP34-RELATED"/>
    <property type="match status" value="1"/>
</dbReference>
<feature type="repeat" description="Solcar" evidence="8">
    <location>
        <begin position="185"/>
        <end position="267"/>
    </location>
</feature>
<evidence type="ECO:0000256" key="2">
    <source>
        <dbReference type="ARBA" id="ARBA00006375"/>
    </source>
</evidence>
<keyword evidence="3 9" id="KW-0813">Transport</keyword>
<evidence type="ECO:0000256" key="6">
    <source>
        <dbReference type="ARBA" id="ARBA00022989"/>
    </source>
</evidence>
<name>A0A7S0ZW03_NOCSC</name>
<keyword evidence="4 8" id="KW-0812">Transmembrane</keyword>
<keyword evidence="6" id="KW-1133">Transmembrane helix</keyword>
<evidence type="ECO:0000256" key="7">
    <source>
        <dbReference type="ARBA" id="ARBA00023136"/>
    </source>
</evidence>
<evidence type="ECO:0000256" key="3">
    <source>
        <dbReference type="ARBA" id="ARBA00022448"/>
    </source>
</evidence>
<keyword evidence="7 8" id="KW-0472">Membrane</keyword>
<feature type="repeat" description="Solcar" evidence="8">
    <location>
        <begin position="1"/>
        <end position="82"/>
    </location>
</feature>
<evidence type="ECO:0000256" key="8">
    <source>
        <dbReference type="PROSITE-ProRule" id="PRU00282"/>
    </source>
</evidence>
<dbReference type="Pfam" id="PF00153">
    <property type="entry name" value="Mito_carr"/>
    <property type="match status" value="2"/>
</dbReference>
<proteinExistence type="inferred from homology"/>
<evidence type="ECO:0000256" key="9">
    <source>
        <dbReference type="RuleBase" id="RU000488"/>
    </source>
</evidence>
<comment type="subcellular location">
    <subcellularLocation>
        <location evidence="1">Membrane</location>
        <topology evidence="1">Multi-pass membrane protein</topology>
    </subcellularLocation>
</comment>
<dbReference type="EMBL" id="HBFQ01012211">
    <property type="protein sequence ID" value="CAD8834210.1"/>
    <property type="molecule type" value="Transcribed_RNA"/>
</dbReference>
<accession>A0A7S0ZW03</accession>
<comment type="similarity">
    <text evidence="2 9">Belongs to the mitochondrial carrier (TC 2.A.29) family.</text>
</comment>
<dbReference type="SUPFAM" id="SSF103506">
    <property type="entry name" value="Mitochondrial carrier"/>
    <property type="match status" value="1"/>
</dbReference>
<dbReference type="GO" id="GO:0015217">
    <property type="term" value="F:ADP transmembrane transporter activity"/>
    <property type="evidence" value="ECO:0007669"/>
    <property type="project" value="TreeGrafter"/>
</dbReference>
<keyword evidence="5" id="KW-0677">Repeat</keyword>
<reference evidence="10" key="1">
    <citation type="submission" date="2021-01" db="EMBL/GenBank/DDBJ databases">
        <authorList>
            <person name="Corre E."/>
            <person name="Pelletier E."/>
            <person name="Niang G."/>
            <person name="Scheremetjew M."/>
            <person name="Finn R."/>
            <person name="Kale V."/>
            <person name="Holt S."/>
            <person name="Cochrane G."/>
            <person name="Meng A."/>
            <person name="Brown T."/>
            <person name="Cohen L."/>
        </authorList>
    </citation>
    <scope>NUCLEOTIDE SEQUENCE</scope>
</reference>
<dbReference type="GO" id="GO:0016020">
    <property type="term" value="C:membrane"/>
    <property type="evidence" value="ECO:0007669"/>
    <property type="project" value="UniProtKB-SubCell"/>
</dbReference>
<protein>
    <recommendedName>
        <fullName evidence="11">ADP,ATP carrier protein</fullName>
    </recommendedName>
</protein>
<evidence type="ECO:0000256" key="4">
    <source>
        <dbReference type="ARBA" id="ARBA00022692"/>
    </source>
</evidence>
<evidence type="ECO:0000313" key="10">
    <source>
        <dbReference type="EMBL" id="CAD8834210.1"/>
    </source>
</evidence>
<dbReference type="AlphaFoldDB" id="A0A7S0ZW03"/>
<gene>
    <name evidence="10" type="ORF">NSCI0253_LOCUS8558</name>
</gene>